<keyword evidence="12" id="KW-1185">Reference proteome</keyword>
<dbReference type="InterPro" id="IPR058130">
    <property type="entry name" value="PEA_transf_C"/>
</dbReference>
<dbReference type="Pfam" id="PF08019">
    <property type="entry name" value="EptA_B_N"/>
    <property type="match status" value="1"/>
</dbReference>
<name>A0ABS5DZ50_9BURK</name>
<dbReference type="NCBIfam" id="NF028537">
    <property type="entry name" value="P_eth_NH2_trans"/>
    <property type="match status" value="1"/>
</dbReference>
<evidence type="ECO:0000256" key="1">
    <source>
        <dbReference type="ARBA" id="ARBA00004429"/>
    </source>
</evidence>
<feature type="domain" description="Phosphoethanolamine transferase N-terminal" evidence="10">
    <location>
        <begin position="70"/>
        <end position="215"/>
    </location>
</feature>
<reference evidence="11 12" key="1">
    <citation type="submission" date="2021-04" db="EMBL/GenBank/DDBJ databases">
        <title>The genome sequence of type strain Ideonella paludis KCTC 32238.</title>
        <authorList>
            <person name="Liu Y."/>
        </authorList>
    </citation>
    <scope>NUCLEOTIDE SEQUENCE [LARGE SCALE GENOMIC DNA]</scope>
    <source>
        <strain evidence="11 12">KCTC 32238</strain>
    </source>
</reference>
<comment type="subcellular location">
    <subcellularLocation>
        <location evidence="1">Cell inner membrane</location>
        <topology evidence="1">Multi-pass membrane protein</topology>
    </subcellularLocation>
</comment>
<evidence type="ECO:0000256" key="8">
    <source>
        <dbReference type="SAM" id="Phobius"/>
    </source>
</evidence>
<feature type="transmembrane region" description="Helical" evidence="8">
    <location>
        <begin position="58"/>
        <end position="80"/>
    </location>
</feature>
<feature type="transmembrane region" description="Helical" evidence="8">
    <location>
        <begin position="87"/>
        <end position="109"/>
    </location>
</feature>
<dbReference type="PANTHER" id="PTHR30443:SF0">
    <property type="entry name" value="PHOSPHOETHANOLAMINE TRANSFERASE EPTA"/>
    <property type="match status" value="1"/>
</dbReference>
<evidence type="ECO:0000259" key="10">
    <source>
        <dbReference type="Pfam" id="PF08019"/>
    </source>
</evidence>
<feature type="transmembrane region" description="Helical" evidence="8">
    <location>
        <begin position="161"/>
        <end position="184"/>
    </location>
</feature>
<dbReference type="Proteomes" id="UP000672097">
    <property type="component" value="Unassembled WGS sequence"/>
</dbReference>
<dbReference type="Gene3D" id="3.40.720.10">
    <property type="entry name" value="Alkaline Phosphatase, subunit A"/>
    <property type="match status" value="1"/>
</dbReference>
<dbReference type="RefSeq" id="WP_210809785.1">
    <property type="nucleotide sequence ID" value="NZ_JAGQDG010000005.1"/>
</dbReference>
<keyword evidence="2" id="KW-1003">Cell membrane</keyword>
<keyword evidence="4 11" id="KW-0808">Transferase</keyword>
<dbReference type="PANTHER" id="PTHR30443">
    <property type="entry name" value="INNER MEMBRANE PROTEIN"/>
    <property type="match status" value="1"/>
</dbReference>
<evidence type="ECO:0000256" key="6">
    <source>
        <dbReference type="ARBA" id="ARBA00022989"/>
    </source>
</evidence>
<dbReference type="Pfam" id="PF00884">
    <property type="entry name" value="Sulfatase"/>
    <property type="match status" value="1"/>
</dbReference>
<comment type="caution">
    <text evidence="11">The sequence shown here is derived from an EMBL/GenBank/DDBJ whole genome shotgun (WGS) entry which is preliminary data.</text>
</comment>
<dbReference type="InterPro" id="IPR012549">
    <property type="entry name" value="EptA-like_N"/>
</dbReference>
<proteinExistence type="predicted"/>
<gene>
    <name evidence="11" type="ORF">KAK11_13900</name>
</gene>
<dbReference type="InterPro" id="IPR017850">
    <property type="entry name" value="Alkaline_phosphatase_core_sf"/>
</dbReference>
<keyword evidence="5 8" id="KW-0812">Transmembrane</keyword>
<organism evidence="11 12">
    <name type="scientific">Ideonella paludis</name>
    <dbReference type="NCBI Taxonomy" id="1233411"/>
    <lineage>
        <taxon>Bacteria</taxon>
        <taxon>Pseudomonadati</taxon>
        <taxon>Pseudomonadota</taxon>
        <taxon>Betaproteobacteria</taxon>
        <taxon>Burkholderiales</taxon>
        <taxon>Sphaerotilaceae</taxon>
        <taxon>Ideonella</taxon>
    </lineage>
</organism>
<evidence type="ECO:0000313" key="12">
    <source>
        <dbReference type="Proteomes" id="UP000672097"/>
    </source>
</evidence>
<protein>
    <submittedName>
        <fullName evidence="11">Phosphoethanolamine--lipid A transferase</fullName>
    </submittedName>
</protein>
<evidence type="ECO:0000256" key="7">
    <source>
        <dbReference type="ARBA" id="ARBA00023136"/>
    </source>
</evidence>
<evidence type="ECO:0000256" key="2">
    <source>
        <dbReference type="ARBA" id="ARBA00022475"/>
    </source>
</evidence>
<dbReference type="EMBL" id="JAGQDG010000005">
    <property type="protein sequence ID" value="MBQ0936430.1"/>
    <property type="molecule type" value="Genomic_DNA"/>
</dbReference>
<evidence type="ECO:0000256" key="4">
    <source>
        <dbReference type="ARBA" id="ARBA00022679"/>
    </source>
</evidence>
<evidence type="ECO:0000256" key="5">
    <source>
        <dbReference type="ARBA" id="ARBA00022692"/>
    </source>
</evidence>
<feature type="transmembrane region" description="Helical" evidence="8">
    <location>
        <begin position="129"/>
        <end position="149"/>
    </location>
</feature>
<feature type="domain" description="Sulfatase N-terminal" evidence="9">
    <location>
        <begin position="244"/>
        <end position="537"/>
    </location>
</feature>
<keyword evidence="7 8" id="KW-0472">Membrane</keyword>
<evidence type="ECO:0000313" key="11">
    <source>
        <dbReference type="EMBL" id="MBQ0936430.1"/>
    </source>
</evidence>
<dbReference type="CDD" id="cd16017">
    <property type="entry name" value="LptA"/>
    <property type="match status" value="1"/>
</dbReference>
<keyword evidence="6 8" id="KW-1133">Transmembrane helix</keyword>
<dbReference type="InterPro" id="IPR000917">
    <property type="entry name" value="Sulfatase_N"/>
</dbReference>
<evidence type="ECO:0000259" key="9">
    <source>
        <dbReference type="Pfam" id="PF00884"/>
    </source>
</evidence>
<dbReference type="SUPFAM" id="SSF53649">
    <property type="entry name" value="Alkaline phosphatase-like"/>
    <property type="match status" value="1"/>
</dbReference>
<keyword evidence="3" id="KW-0997">Cell inner membrane</keyword>
<dbReference type="InterPro" id="IPR040423">
    <property type="entry name" value="PEA_transferase"/>
</dbReference>
<dbReference type="GO" id="GO:0016740">
    <property type="term" value="F:transferase activity"/>
    <property type="evidence" value="ECO:0007669"/>
    <property type="project" value="UniProtKB-KW"/>
</dbReference>
<evidence type="ECO:0000256" key="3">
    <source>
        <dbReference type="ARBA" id="ARBA00022519"/>
    </source>
</evidence>
<accession>A0ABS5DZ50</accession>
<sequence>MTRAAPRSKISLSRSGDAAGFSTEWVVLAVLALLVLLGNAAFWQQALAGRSWADWQTWRFALSVGVMLTAAQAVPVLLLANRWTTKALLVLLVVCSTVSSHMMSRYGVVMDPSMLRNAMRTDVREATELVNLGLLGSVAMGAVVAALLWRLPLRQRPWRRALWVRGATIVGLLVLTVAALLLVFQDFGSMMRNQKELRYKITPASVIWSSIKATVDDLRVANAQREPSQPAQRLAKAEGRKPQLLVMVVGETVRAMNFSLGGYARVTNPELARIQDLIYFPKTEACGTSTEVSLPCMFSAQGREDYDEDLIRRSESVLHLLDRAGLRVVWLDNQSGCKGVCQGLETRDVSNGTDPVLCPDGRCYDMALVEGLKAEIQRSGAAAPAKDTVVVLHQLGNHGPAYYKRYPENFRRFMPECTRNELRECSREEIVNAYDNAILYTDHLLASTIALLKEKQSQFDVGLIYVSDHGESLGENGVFLHGLPRAIAPKEQLAVPMLWWLGSDPKAGWGVDAACLRQRAEQAASHDNLFHSMLGLMAVQTPPYKPERDLLSSCRAR</sequence>